<organism evidence="1 2">
    <name type="scientific">Rhizophagus clarus</name>
    <dbReference type="NCBI Taxonomy" id="94130"/>
    <lineage>
        <taxon>Eukaryota</taxon>
        <taxon>Fungi</taxon>
        <taxon>Fungi incertae sedis</taxon>
        <taxon>Mucoromycota</taxon>
        <taxon>Glomeromycotina</taxon>
        <taxon>Glomeromycetes</taxon>
        <taxon>Glomerales</taxon>
        <taxon>Glomeraceae</taxon>
        <taxon>Rhizophagus</taxon>
    </lineage>
</organism>
<proteinExistence type="predicted"/>
<dbReference type="Proteomes" id="UP000247702">
    <property type="component" value="Unassembled WGS sequence"/>
</dbReference>
<evidence type="ECO:0000313" key="1">
    <source>
        <dbReference type="EMBL" id="GBB93120.1"/>
    </source>
</evidence>
<comment type="caution">
    <text evidence="1">The sequence shown here is derived from an EMBL/GenBank/DDBJ whole genome shotgun (WGS) entry which is preliminary data.</text>
</comment>
<dbReference type="EMBL" id="BEXD01001239">
    <property type="protein sequence ID" value="GBB93120.1"/>
    <property type="molecule type" value="Genomic_DNA"/>
</dbReference>
<keyword evidence="2" id="KW-1185">Reference proteome</keyword>
<sequence>MNKDPLKDTLGEQRKGKTKKKINRFKDRSCALDEPADFDESLALRLDRFKELLLSSVTFCGSRAEEFLPLFFFCCTDCGRVQRFEERYQPIDFPITKRYSYRLIWKIGPINI</sequence>
<accession>A0A2Z6QSZ3</accession>
<dbReference type="AlphaFoldDB" id="A0A2Z6QSZ3"/>
<protein>
    <submittedName>
        <fullName evidence="1">Uncharacterized protein</fullName>
    </submittedName>
</protein>
<reference evidence="1 2" key="1">
    <citation type="submission" date="2017-11" db="EMBL/GenBank/DDBJ databases">
        <title>The genome of Rhizophagus clarus HR1 reveals common genetic basis of auxotrophy among arbuscular mycorrhizal fungi.</title>
        <authorList>
            <person name="Kobayashi Y."/>
        </authorList>
    </citation>
    <scope>NUCLEOTIDE SEQUENCE [LARGE SCALE GENOMIC DNA]</scope>
    <source>
        <strain evidence="1 2">HR1</strain>
    </source>
</reference>
<name>A0A2Z6QSZ3_9GLOM</name>
<evidence type="ECO:0000313" key="2">
    <source>
        <dbReference type="Proteomes" id="UP000247702"/>
    </source>
</evidence>
<gene>
    <name evidence="1" type="ORF">RclHR1_21120002</name>
</gene>